<comment type="caution">
    <text evidence="2">The sequence shown here is derived from an EMBL/GenBank/DDBJ whole genome shotgun (WGS) entry which is preliminary data.</text>
</comment>
<dbReference type="EMBL" id="JACASF010000011">
    <property type="protein sequence ID" value="KAF6450451.1"/>
    <property type="molecule type" value="Genomic_DNA"/>
</dbReference>
<protein>
    <submittedName>
        <fullName evidence="2">Uncharacterized protein</fullName>
    </submittedName>
</protein>
<feature type="region of interest" description="Disordered" evidence="1">
    <location>
        <begin position="153"/>
        <end position="172"/>
    </location>
</feature>
<feature type="compositionally biased region" description="Low complexity" evidence="1">
    <location>
        <begin position="48"/>
        <end position="59"/>
    </location>
</feature>
<dbReference type="InParanoid" id="A0A7J8FS96"/>
<accession>A0A7J8FS96</accession>
<proteinExistence type="predicted"/>
<feature type="region of interest" description="Disordered" evidence="1">
    <location>
        <begin position="33"/>
        <end position="59"/>
    </location>
</feature>
<evidence type="ECO:0000313" key="2">
    <source>
        <dbReference type="EMBL" id="KAF6450451.1"/>
    </source>
</evidence>
<dbReference type="Proteomes" id="UP000550707">
    <property type="component" value="Unassembled WGS sequence"/>
</dbReference>
<feature type="region of interest" description="Disordered" evidence="1">
    <location>
        <begin position="89"/>
        <end position="114"/>
    </location>
</feature>
<name>A0A7J8FS96_MOLMO</name>
<gene>
    <name evidence="2" type="ORF">HJG59_008345</name>
</gene>
<sequence>MACSKKVPSFRTTSGTLKSFIWKKTEGGVLVSSLGKSSSSDHPGVRGSRSASKSNHRSSVIAHTAVPGVTPAVTAPAIALFLGPALAPSPAPPRLRAGGKRREAGKHCRGAHCKPQPVWDRSELQPRPPLHPVQRFNLISTLVLYTGSWKKPEADSQALGSSPNRTPGPAQAFHLREPASCFLRMGAL</sequence>
<reference evidence="2 3" key="1">
    <citation type="journal article" date="2020" name="Nature">
        <title>Six reference-quality genomes reveal evolution of bat adaptations.</title>
        <authorList>
            <person name="Jebb D."/>
            <person name="Huang Z."/>
            <person name="Pippel M."/>
            <person name="Hughes G.M."/>
            <person name="Lavrichenko K."/>
            <person name="Devanna P."/>
            <person name="Winkler S."/>
            <person name="Jermiin L.S."/>
            <person name="Skirmuntt E.C."/>
            <person name="Katzourakis A."/>
            <person name="Burkitt-Gray L."/>
            <person name="Ray D.A."/>
            <person name="Sullivan K.A.M."/>
            <person name="Roscito J.G."/>
            <person name="Kirilenko B.M."/>
            <person name="Davalos L.M."/>
            <person name="Corthals A.P."/>
            <person name="Power M.L."/>
            <person name="Jones G."/>
            <person name="Ransome R.D."/>
            <person name="Dechmann D.K.N."/>
            <person name="Locatelli A.G."/>
            <person name="Puechmaille S.J."/>
            <person name="Fedrigo O."/>
            <person name="Jarvis E.D."/>
            <person name="Hiller M."/>
            <person name="Vernes S.C."/>
            <person name="Myers E.W."/>
            <person name="Teeling E.C."/>
        </authorList>
    </citation>
    <scope>NUCLEOTIDE SEQUENCE [LARGE SCALE GENOMIC DNA]</scope>
    <source>
        <strain evidence="2">MMolMol1</strain>
        <tissue evidence="2">Muscle</tissue>
    </source>
</reference>
<keyword evidence="3" id="KW-1185">Reference proteome</keyword>
<evidence type="ECO:0000313" key="3">
    <source>
        <dbReference type="Proteomes" id="UP000550707"/>
    </source>
</evidence>
<evidence type="ECO:0000256" key="1">
    <source>
        <dbReference type="SAM" id="MobiDB-lite"/>
    </source>
</evidence>
<dbReference type="AlphaFoldDB" id="A0A7J8FS96"/>
<organism evidence="2 3">
    <name type="scientific">Molossus molossus</name>
    <name type="common">Pallas' mastiff bat</name>
    <name type="synonym">Vespertilio molossus</name>
    <dbReference type="NCBI Taxonomy" id="27622"/>
    <lineage>
        <taxon>Eukaryota</taxon>
        <taxon>Metazoa</taxon>
        <taxon>Chordata</taxon>
        <taxon>Craniata</taxon>
        <taxon>Vertebrata</taxon>
        <taxon>Euteleostomi</taxon>
        <taxon>Mammalia</taxon>
        <taxon>Eutheria</taxon>
        <taxon>Laurasiatheria</taxon>
        <taxon>Chiroptera</taxon>
        <taxon>Yangochiroptera</taxon>
        <taxon>Molossidae</taxon>
        <taxon>Molossus</taxon>
    </lineage>
</organism>